<evidence type="ECO:0000313" key="1">
    <source>
        <dbReference type="EMBL" id="MBX57339.1"/>
    </source>
</evidence>
<organism evidence="1">
    <name type="scientific">Rhizophora mucronata</name>
    <name type="common">Asiatic mangrove</name>
    <dbReference type="NCBI Taxonomy" id="61149"/>
    <lineage>
        <taxon>Eukaryota</taxon>
        <taxon>Viridiplantae</taxon>
        <taxon>Streptophyta</taxon>
        <taxon>Embryophyta</taxon>
        <taxon>Tracheophyta</taxon>
        <taxon>Spermatophyta</taxon>
        <taxon>Magnoliopsida</taxon>
        <taxon>eudicotyledons</taxon>
        <taxon>Gunneridae</taxon>
        <taxon>Pentapetalae</taxon>
        <taxon>rosids</taxon>
        <taxon>fabids</taxon>
        <taxon>Malpighiales</taxon>
        <taxon>Rhizophoraceae</taxon>
        <taxon>Rhizophora</taxon>
    </lineage>
</organism>
<accession>A0A2P2PRQ1</accession>
<name>A0A2P2PRQ1_RHIMU</name>
<reference evidence="1" key="1">
    <citation type="submission" date="2018-02" db="EMBL/GenBank/DDBJ databases">
        <title>Rhizophora mucronata_Transcriptome.</title>
        <authorList>
            <person name="Meera S.P."/>
            <person name="Sreeshan A."/>
            <person name="Augustine A."/>
        </authorList>
    </citation>
    <scope>NUCLEOTIDE SEQUENCE</scope>
    <source>
        <tissue evidence="1">Leaf</tissue>
    </source>
</reference>
<proteinExistence type="predicted"/>
<sequence length="44" mass="5278">MFPFSMPFWLHVNEEFSTLIDRSELLVRKLISFHLAQLSFSCLF</sequence>
<dbReference type="AlphaFoldDB" id="A0A2P2PRQ1"/>
<dbReference type="EMBL" id="GGEC01076855">
    <property type="protein sequence ID" value="MBX57339.1"/>
    <property type="molecule type" value="Transcribed_RNA"/>
</dbReference>
<protein>
    <submittedName>
        <fullName evidence="1">Uncharacterized protein</fullName>
    </submittedName>
</protein>